<dbReference type="InterPro" id="IPR036322">
    <property type="entry name" value="WD40_repeat_dom_sf"/>
</dbReference>
<name>A0A564Z9H7_HYMDI</name>
<organism evidence="1 2">
    <name type="scientific">Hymenolepis diminuta</name>
    <name type="common">Rat tapeworm</name>
    <dbReference type="NCBI Taxonomy" id="6216"/>
    <lineage>
        <taxon>Eukaryota</taxon>
        <taxon>Metazoa</taxon>
        <taxon>Spiralia</taxon>
        <taxon>Lophotrochozoa</taxon>
        <taxon>Platyhelminthes</taxon>
        <taxon>Cestoda</taxon>
        <taxon>Eucestoda</taxon>
        <taxon>Cyclophyllidea</taxon>
        <taxon>Hymenolepididae</taxon>
        <taxon>Hymenolepis</taxon>
    </lineage>
</organism>
<dbReference type="EMBL" id="CABIJS010000697">
    <property type="protein sequence ID" value="VUZ55703.1"/>
    <property type="molecule type" value="Genomic_DNA"/>
</dbReference>
<protein>
    <recommendedName>
        <fullName evidence="3">WD_REPEATS_REGION domain-containing protein</fullName>
    </recommendedName>
</protein>
<dbReference type="AlphaFoldDB" id="A0A564Z9H7"/>
<proteinExistence type="predicted"/>
<dbReference type="SUPFAM" id="SSF50978">
    <property type="entry name" value="WD40 repeat-like"/>
    <property type="match status" value="1"/>
</dbReference>
<gene>
    <name evidence="1" type="ORF">WMSIL1_LOCUS13541</name>
</gene>
<evidence type="ECO:0000313" key="2">
    <source>
        <dbReference type="Proteomes" id="UP000321570"/>
    </source>
</evidence>
<keyword evidence="2" id="KW-1185">Reference proteome</keyword>
<accession>A0A564Z9H7</accession>
<dbReference type="Gene3D" id="2.130.10.10">
    <property type="entry name" value="YVTN repeat-like/Quinoprotein amine dehydrogenase"/>
    <property type="match status" value="1"/>
</dbReference>
<sequence>MKSVSLTWTKEGFALFGCSDGEMFMIDLDSMTLGIIFNPLVSNDIQNEDREIITMIAGDVNTILYTNDGLLCGGADGHLRLLDWTQTEFEKSKSLEINTTVSRIDQNIPPKFMSKLNQIAQSKTVFLSEELFHSQKWDLGSIIFMSPAPDYNSFVILRKSGLLQILQGQNTVFKLLKTIRSNISTFVGICSIDIAGISYFVTCNLSGQVTLWIGESGKQICSMEFCSAATCIKTIPGLPLTVIGFEDGTLSVIFWEDGQKPCIIQTIQVFKSAVEEI</sequence>
<dbReference type="Proteomes" id="UP000321570">
    <property type="component" value="Unassembled WGS sequence"/>
</dbReference>
<dbReference type="InterPro" id="IPR015943">
    <property type="entry name" value="WD40/YVTN_repeat-like_dom_sf"/>
</dbReference>
<evidence type="ECO:0000313" key="1">
    <source>
        <dbReference type="EMBL" id="VUZ55703.1"/>
    </source>
</evidence>
<reference evidence="1 2" key="1">
    <citation type="submission" date="2019-07" db="EMBL/GenBank/DDBJ databases">
        <authorList>
            <person name="Jastrzebski P J."/>
            <person name="Paukszto L."/>
            <person name="Jastrzebski P J."/>
        </authorList>
    </citation>
    <scope>NUCLEOTIDE SEQUENCE [LARGE SCALE GENOMIC DNA]</scope>
    <source>
        <strain evidence="1 2">WMS-il1</strain>
    </source>
</reference>
<evidence type="ECO:0008006" key="3">
    <source>
        <dbReference type="Google" id="ProtNLM"/>
    </source>
</evidence>